<evidence type="ECO:0000256" key="5">
    <source>
        <dbReference type="ARBA" id="ARBA00022692"/>
    </source>
</evidence>
<dbReference type="EMBL" id="JABBXD010000009">
    <property type="protein sequence ID" value="MBD3586905.1"/>
    <property type="molecule type" value="Genomic_DNA"/>
</dbReference>
<evidence type="ECO:0000256" key="8">
    <source>
        <dbReference type="RuleBase" id="RU363041"/>
    </source>
</evidence>
<evidence type="ECO:0000256" key="7">
    <source>
        <dbReference type="ARBA" id="ARBA00023136"/>
    </source>
</evidence>
<feature type="transmembrane region" description="Helical" evidence="8">
    <location>
        <begin position="96"/>
        <end position="115"/>
    </location>
</feature>
<comment type="caution">
    <text evidence="9">The sequence shown here is derived from an EMBL/GenBank/DDBJ whole genome shotgun (WGS) entry which is preliminary data.</text>
</comment>
<protein>
    <recommendedName>
        <fullName evidence="8">Probable membrane transporter protein</fullName>
    </recommendedName>
</protein>
<evidence type="ECO:0000313" key="10">
    <source>
        <dbReference type="Proteomes" id="UP000624419"/>
    </source>
</evidence>
<dbReference type="PANTHER" id="PTHR30269">
    <property type="entry name" value="TRANSMEMBRANE PROTEIN YFCA"/>
    <property type="match status" value="1"/>
</dbReference>
<dbReference type="RefSeq" id="WP_191026105.1">
    <property type="nucleotide sequence ID" value="NZ_JABBXD010000009.1"/>
</dbReference>
<name>A0ABR8LNL0_9ALTE</name>
<evidence type="ECO:0000256" key="3">
    <source>
        <dbReference type="ARBA" id="ARBA00022448"/>
    </source>
</evidence>
<evidence type="ECO:0000256" key="6">
    <source>
        <dbReference type="ARBA" id="ARBA00022989"/>
    </source>
</evidence>
<dbReference type="InterPro" id="IPR002781">
    <property type="entry name" value="TM_pro_TauE-like"/>
</dbReference>
<evidence type="ECO:0000313" key="9">
    <source>
        <dbReference type="EMBL" id="MBD3586905.1"/>
    </source>
</evidence>
<evidence type="ECO:0000256" key="2">
    <source>
        <dbReference type="ARBA" id="ARBA00009142"/>
    </source>
</evidence>
<sequence length="240" mass="25751">MLSFFCIYLILITGACLQGVIGFGLGLLSAPLVYFLMPELVPAPMILNALLLTSLLSVKYRAEIDIRHTGFSVFGGTIGVLVAGTVMYYLDAAQYQLLFGVSILIAVGLSVLGMTPRVSALTNIIASSLSGFLGTTTSAGGAPMGLLYQSAEQSKIKANLSVFFVYINLFGIFVLWWTGRATQNDFMLFLKCIPAILIGWALSYFISKNINEDRIRQLILLVASGSALVLIMAAVSNVNG</sequence>
<feature type="transmembrane region" description="Helical" evidence="8">
    <location>
        <begin position="70"/>
        <end position="90"/>
    </location>
</feature>
<dbReference type="PANTHER" id="PTHR30269:SF37">
    <property type="entry name" value="MEMBRANE TRANSPORTER PROTEIN"/>
    <property type="match status" value="1"/>
</dbReference>
<dbReference type="Pfam" id="PF01925">
    <property type="entry name" value="TauE"/>
    <property type="match status" value="1"/>
</dbReference>
<keyword evidence="4 8" id="KW-1003">Cell membrane</keyword>
<feature type="transmembrane region" description="Helical" evidence="8">
    <location>
        <begin position="218"/>
        <end position="238"/>
    </location>
</feature>
<keyword evidence="10" id="KW-1185">Reference proteome</keyword>
<comment type="subcellular location">
    <subcellularLocation>
        <location evidence="1 8">Cell membrane</location>
        <topology evidence="1 8">Multi-pass membrane protein</topology>
    </subcellularLocation>
</comment>
<feature type="transmembrane region" description="Helical" evidence="8">
    <location>
        <begin position="40"/>
        <end position="58"/>
    </location>
</feature>
<keyword evidence="5 8" id="KW-0812">Transmembrane</keyword>
<gene>
    <name evidence="9" type="ORF">HHX48_14255</name>
</gene>
<keyword evidence="3" id="KW-0813">Transport</keyword>
<keyword evidence="6 8" id="KW-1133">Transmembrane helix</keyword>
<accession>A0ABR8LNL0</accession>
<evidence type="ECO:0000256" key="4">
    <source>
        <dbReference type="ARBA" id="ARBA00022475"/>
    </source>
</evidence>
<feature type="transmembrane region" description="Helical" evidence="8">
    <location>
        <begin position="188"/>
        <end position="206"/>
    </location>
</feature>
<comment type="similarity">
    <text evidence="2 8">Belongs to the 4-toluene sulfonate uptake permease (TSUP) (TC 2.A.102) family.</text>
</comment>
<evidence type="ECO:0000256" key="1">
    <source>
        <dbReference type="ARBA" id="ARBA00004651"/>
    </source>
</evidence>
<keyword evidence="7 8" id="KW-0472">Membrane</keyword>
<proteinExistence type="inferred from homology"/>
<reference evidence="9 10" key="1">
    <citation type="submission" date="2020-04" db="EMBL/GenBank/DDBJ databases">
        <title>Salinimonas sp. HHU 13199.</title>
        <authorList>
            <person name="Cui X."/>
            <person name="Zhang D."/>
        </authorList>
    </citation>
    <scope>NUCLEOTIDE SEQUENCE [LARGE SCALE GENOMIC DNA]</scope>
    <source>
        <strain evidence="9 10">HHU 13199</strain>
    </source>
</reference>
<dbReference type="InterPro" id="IPR052017">
    <property type="entry name" value="TSUP"/>
</dbReference>
<feature type="transmembrane region" description="Helical" evidence="8">
    <location>
        <begin position="158"/>
        <end position="176"/>
    </location>
</feature>
<organism evidence="9 10">
    <name type="scientific">Salinimonas profundi</name>
    <dbReference type="NCBI Taxonomy" id="2729140"/>
    <lineage>
        <taxon>Bacteria</taxon>
        <taxon>Pseudomonadati</taxon>
        <taxon>Pseudomonadota</taxon>
        <taxon>Gammaproteobacteria</taxon>
        <taxon>Alteromonadales</taxon>
        <taxon>Alteromonadaceae</taxon>
        <taxon>Alteromonas/Salinimonas group</taxon>
        <taxon>Salinimonas</taxon>
    </lineage>
</organism>
<dbReference type="Proteomes" id="UP000624419">
    <property type="component" value="Unassembled WGS sequence"/>
</dbReference>
<feature type="transmembrane region" description="Helical" evidence="8">
    <location>
        <begin position="7"/>
        <end position="34"/>
    </location>
</feature>